<evidence type="ECO:0000259" key="10">
    <source>
        <dbReference type="Pfam" id="PF01048"/>
    </source>
</evidence>
<dbReference type="Pfam" id="PF01048">
    <property type="entry name" value="PNP_UDP_1"/>
    <property type="match status" value="1"/>
</dbReference>
<dbReference type="InterPro" id="IPR000845">
    <property type="entry name" value="Nucleoside_phosphorylase_d"/>
</dbReference>
<comment type="pathway">
    <text evidence="1 9">Purine metabolism; purine nucleoside salvage.</text>
</comment>
<dbReference type="RefSeq" id="WP_116683899.1">
    <property type="nucleotide sequence ID" value="NZ_QURL01000005.1"/>
</dbReference>
<dbReference type="GO" id="GO:0004731">
    <property type="term" value="F:purine-nucleoside phosphorylase activity"/>
    <property type="evidence" value="ECO:0007669"/>
    <property type="project" value="UniProtKB-EC"/>
</dbReference>
<organism evidence="11 12">
    <name type="scientific">Fulvimarina endophytica</name>
    <dbReference type="NCBI Taxonomy" id="2293836"/>
    <lineage>
        <taxon>Bacteria</taxon>
        <taxon>Pseudomonadati</taxon>
        <taxon>Pseudomonadota</taxon>
        <taxon>Alphaproteobacteria</taxon>
        <taxon>Hyphomicrobiales</taxon>
        <taxon>Aurantimonadaceae</taxon>
        <taxon>Fulvimarina</taxon>
    </lineage>
</organism>
<dbReference type="PIRSF" id="PIRSF000477">
    <property type="entry name" value="PurNPase"/>
    <property type="match status" value="1"/>
</dbReference>
<evidence type="ECO:0000313" key="12">
    <source>
        <dbReference type="Proteomes" id="UP000264310"/>
    </source>
</evidence>
<gene>
    <name evidence="11" type="ORF">DYI37_14200</name>
</gene>
<dbReference type="NCBIfam" id="TIGR01698">
    <property type="entry name" value="PUNP"/>
    <property type="match status" value="1"/>
</dbReference>
<evidence type="ECO:0000256" key="3">
    <source>
        <dbReference type="ARBA" id="ARBA00011233"/>
    </source>
</evidence>
<comment type="caution">
    <text evidence="11">The sequence shown here is derived from an EMBL/GenBank/DDBJ whole genome shotgun (WGS) entry which is preliminary data.</text>
</comment>
<evidence type="ECO:0000256" key="1">
    <source>
        <dbReference type="ARBA" id="ARBA00005058"/>
    </source>
</evidence>
<keyword evidence="6 9" id="KW-0328">Glycosyltransferase</keyword>
<dbReference type="NCBIfam" id="TIGR01697">
    <property type="entry name" value="PNPH-PUNA-XAPA"/>
    <property type="match status" value="1"/>
</dbReference>
<dbReference type="CDD" id="cd09009">
    <property type="entry name" value="PNP-EcPNPII_like"/>
    <property type="match status" value="1"/>
</dbReference>
<feature type="domain" description="Nucleoside phosphorylase" evidence="10">
    <location>
        <begin position="17"/>
        <end position="260"/>
    </location>
</feature>
<evidence type="ECO:0000256" key="8">
    <source>
        <dbReference type="ARBA" id="ARBA00031036"/>
    </source>
</evidence>
<comment type="subunit">
    <text evidence="3">Homotrimer.</text>
</comment>
<dbReference type="EMBL" id="QURL01000005">
    <property type="protein sequence ID" value="RFC63082.1"/>
    <property type="molecule type" value="Genomic_DNA"/>
</dbReference>
<dbReference type="UniPathway" id="UPA00606"/>
<keyword evidence="7 9" id="KW-0808">Transferase</keyword>
<dbReference type="OrthoDB" id="1523230at2"/>
<evidence type="ECO:0000256" key="6">
    <source>
        <dbReference type="ARBA" id="ARBA00022676"/>
    </source>
</evidence>
<evidence type="ECO:0000256" key="2">
    <source>
        <dbReference type="ARBA" id="ARBA00006751"/>
    </source>
</evidence>
<evidence type="ECO:0000313" key="11">
    <source>
        <dbReference type="EMBL" id="RFC63082.1"/>
    </source>
</evidence>
<comment type="function">
    <text evidence="9">The purine nucleoside phosphorylases catalyze the phosphorolytic breakdown of the N-glycosidic bond in the beta-(deoxy)ribonucleoside molecules, with the formation of the corresponding free purine bases and pentose-1-phosphate.</text>
</comment>
<dbReference type="NCBIfam" id="NF006054">
    <property type="entry name" value="PRK08202.1"/>
    <property type="match status" value="1"/>
</dbReference>
<dbReference type="InterPro" id="IPR011268">
    <property type="entry name" value="Purine_phosphorylase"/>
</dbReference>
<dbReference type="PANTHER" id="PTHR11904">
    <property type="entry name" value="METHYLTHIOADENOSINE/PURINE NUCLEOSIDE PHOSPHORYLASE"/>
    <property type="match status" value="1"/>
</dbReference>
<dbReference type="GO" id="GO:0005737">
    <property type="term" value="C:cytoplasm"/>
    <property type="evidence" value="ECO:0007669"/>
    <property type="project" value="TreeGrafter"/>
</dbReference>
<evidence type="ECO:0000256" key="5">
    <source>
        <dbReference type="ARBA" id="ARBA00013834"/>
    </source>
</evidence>
<dbReference type="EC" id="2.4.2.1" evidence="4 9"/>
<evidence type="ECO:0000256" key="7">
    <source>
        <dbReference type="ARBA" id="ARBA00022679"/>
    </source>
</evidence>
<proteinExistence type="inferred from homology"/>
<dbReference type="AlphaFoldDB" id="A0A371X1G7"/>
<dbReference type="SUPFAM" id="SSF53167">
    <property type="entry name" value="Purine and uridine phosphorylases"/>
    <property type="match status" value="1"/>
</dbReference>
<sequence>MEKAAATIRTRTDLAPRIALVLGSGLGGLTDLIEDAVTISYGDLDGFPASTVSGHQGALVIGSLAGVPVVVMAGRSHYYEHGRADVMRAPLEALKAIGIETLILTNSAGSLLAEVQPGSVMMIEDHLNLSGANPLIGEPTDRRFTGMTTAYDETIRQTARAVAEERGLALHAGVYAWFSGPSFETPAEIRMAKILGADAVGMSTVPEVILARFLGLRVAAFSVVTNMGAGITGQELSHEETKEMAPKGGAILSDLLVALVPRL</sequence>
<dbReference type="PANTHER" id="PTHR11904:SF9">
    <property type="entry name" value="PURINE NUCLEOSIDE PHOSPHORYLASE-RELATED"/>
    <property type="match status" value="1"/>
</dbReference>
<reference evidence="11 12" key="1">
    <citation type="submission" date="2018-08" db="EMBL/GenBank/DDBJ databases">
        <title>Fulvimarina sp. 85, whole genome shotgun sequence.</title>
        <authorList>
            <person name="Tuo L."/>
        </authorList>
    </citation>
    <scope>NUCLEOTIDE SEQUENCE [LARGE SCALE GENOMIC DNA]</scope>
    <source>
        <strain evidence="11 12">85</strain>
    </source>
</reference>
<name>A0A371X1G7_9HYPH</name>
<accession>A0A371X1G7</accession>
<protein>
    <recommendedName>
        <fullName evidence="5 9">Purine nucleoside phosphorylase</fullName>
        <ecNumber evidence="4 9">2.4.2.1</ecNumber>
    </recommendedName>
    <alternativeName>
        <fullName evidence="8 9">Inosine-guanosine phosphorylase</fullName>
    </alternativeName>
</protein>
<keyword evidence="12" id="KW-1185">Reference proteome</keyword>
<dbReference type="Gene3D" id="3.40.50.1580">
    <property type="entry name" value="Nucleoside phosphorylase domain"/>
    <property type="match status" value="1"/>
</dbReference>
<evidence type="ECO:0000256" key="9">
    <source>
        <dbReference type="PIRNR" id="PIRNR000477"/>
    </source>
</evidence>
<dbReference type="Proteomes" id="UP000264310">
    <property type="component" value="Unassembled WGS sequence"/>
</dbReference>
<comment type="similarity">
    <text evidence="2 9">Belongs to the PNP/MTAP phosphorylase family.</text>
</comment>
<dbReference type="InterPro" id="IPR011269">
    <property type="entry name" value="PUNP"/>
</dbReference>
<dbReference type="InterPro" id="IPR035994">
    <property type="entry name" value="Nucleoside_phosphorylase_sf"/>
</dbReference>
<dbReference type="GO" id="GO:0009116">
    <property type="term" value="P:nucleoside metabolic process"/>
    <property type="evidence" value="ECO:0007669"/>
    <property type="project" value="InterPro"/>
</dbReference>
<evidence type="ECO:0000256" key="4">
    <source>
        <dbReference type="ARBA" id="ARBA00011886"/>
    </source>
</evidence>